<evidence type="ECO:0000313" key="1">
    <source>
        <dbReference type="EMBL" id="OAT73951.1"/>
    </source>
</evidence>
<evidence type="ECO:0000313" key="2">
    <source>
        <dbReference type="Proteomes" id="UP000078290"/>
    </source>
</evidence>
<accession>A0A1B7KV70</accession>
<name>A0A1B7KV70_PARTM</name>
<proteinExistence type="predicted"/>
<reference evidence="2" key="1">
    <citation type="submission" date="2016-05" db="EMBL/GenBank/DDBJ databases">
        <authorList>
            <person name="Wang W."/>
            <person name="Zhu L."/>
        </authorList>
    </citation>
    <scope>NUCLEOTIDE SEQUENCE [LARGE SCALE GENOMIC DNA]</scope>
    <source>
        <strain evidence="2">W-2</strain>
    </source>
</reference>
<dbReference type="EMBL" id="LXMA01000004">
    <property type="protein sequence ID" value="OAT73951.1"/>
    <property type="molecule type" value="Genomic_DNA"/>
</dbReference>
<dbReference type="Proteomes" id="UP000078290">
    <property type="component" value="Unassembled WGS sequence"/>
</dbReference>
<dbReference type="SUPFAM" id="SSF103473">
    <property type="entry name" value="MFS general substrate transporter"/>
    <property type="match status" value="1"/>
</dbReference>
<dbReference type="AlphaFoldDB" id="A0A1B7KV70"/>
<organism evidence="1 2">
    <name type="scientific">Parageobacillus thermoglucosidasius</name>
    <name type="common">Geobacillus thermoglucosidasius</name>
    <dbReference type="NCBI Taxonomy" id="1426"/>
    <lineage>
        <taxon>Bacteria</taxon>
        <taxon>Bacillati</taxon>
        <taxon>Bacillota</taxon>
        <taxon>Bacilli</taxon>
        <taxon>Bacillales</taxon>
        <taxon>Anoxybacillaceae</taxon>
        <taxon>Parageobacillus</taxon>
    </lineage>
</organism>
<dbReference type="InterPro" id="IPR036259">
    <property type="entry name" value="MFS_trans_sf"/>
</dbReference>
<gene>
    <name evidence="1" type="ORF">A7K69_16690</name>
</gene>
<sequence length="102" mass="11755">MFGTRVFSKFPRFDRSISIRFIGEMANSFRGTYSGVSNLHMILGSMIGPALSGYFFDIRHRDPIYIANGFHMHIFWTCICSNQQVSEVKKVIFSLSFVKEQC</sequence>
<protein>
    <submittedName>
        <fullName evidence="1">Uncharacterized protein</fullName>
    </submittedName>
</protein>
<comment type="caution">
    <text evidence="1">The sequence shown here is derived from an EMBL/GenBank/DDBJ whole genome shotgun (WGS) entry which is preliminary data.</text>
</comment>